<reference evidence="2 3" key="1">
    <citation type="submission" date="2024-04" db="EMBL/GenBank/DDBJ databases">
        <title>Kosakonia calanthae sp. nov., a halophilic bacterium isolated from leaves of Calanthe tiplacata.</title>
        <authorList>
            <person name="Wu P."/>
        </authorList>
    </citation>
    <scope>NUCLEOTIDE SEQUENCE [LARGE SCALE GENOMIC DNA]</scope>
    <source>
        <strain evidence="2 3">BYX6</strain>
    </source>
</reference>
<proteinExistence type="predicted"/>
<dbReference type="Proteomes" id="UP001466893">
    <property type="component" value="Chromosome"/>
</dbReference>
<feature type="chain" id="PRO_5046410217" evidence="1">
    <location>
        <begin position="22"/>
        <end position="462"/>
    </location>
</feature>
<dbReference type="EMBL" id="CP151800">
    <property type="protein sequence ID" value="WZV96769.1"/>
    <property type="molecule type" value="Genomic_DNA"/>
</dbReference>
<name>A0ABZ3B0X8_9ENTR</name>
<keyword evidence="1" id="KW-0732">Signal</keyword>
<accession>A0ABZ3B0X8</accession>
<evidence type="ECO:0000256" key="1">
    <source>
        <dbReference type="SAM" id="SignalP"/>
    </source>
</evidence>
<dbReference type="RefSeq" id="WP_342321194.1">
    <property type="nucleotide sequence ID" value="NZ_CP151800.1"/>
</dbReference>
<evidence type="ECO:0000313" key="3">
    <source>
        <dbReference type="Proteomes" id="UP001466893"/>
    </source>
</evidence>
<feature type="signal peptide" evidence="1">
    <location>
        <begin position="1"/>
        <end position="21"/>
    </location>
</feature>
<sequence length="462" mass="52624">MKTRLMFLVIPFSLFSLNLQASCLSGDEVIENRDAALFLQTSYINRTPSVWKIAGENAYTAKNVLHDAGVKFNSRCAVIENKLDLDFSLYGLTYYSWQMPGWFEKDNHRSRILLDQLQLEYTLSDDLRLEGGKLQPKTGMFFLKSPSSLLSNYYAGFKESRLYDPAMKSAYSESLWGTRLIKDSRDYTLSLTVAPQLAQIRQRYESSSNWSSNQRANASERYLLSYTDYRLAGHTPSVNLLLGDSRSIALSDSFNATPQFVINAELALHSTQQWRHFSPEKAAEVEGYAFPSSLYGTQDKEGVELAIGGQYTTDRFDVLGVEYYFQSEGYSRAQWQQHADFVRYLNTETPYSSLNDAFDAYKYLMAAEISNAANRGNLQGKHYLNTYASLRYENGATVQPFMVLNMVDYSTMLGLHYSTPLERFDENLELYAGSWAALGRDDAEFSLFGKTLGVYFGFKYLL</sequence>
<protein>
    <submittedName>
        <fullName evidence="2">Uncharacterized protein</fullName>
    </submittedName>
</protein>
<organism evidence="2 3">
    <name type="scientific">Kosakonia calanthes</name>
    <dbReference type="NCBI Taxonomy" id="3139408"/>
    <lineage>
        <taxon>Bacteria</taxon>
        <taxon>Pseudomonadati</taxon>
        <taxon>Pseudomonadota</taxon>
        <taxon>Gammaproteobacteria</taxon>
        <taxon>Enterobacterales</taxon>
        <taxon>Enterobacteriaceae</taxon>
        <taxon>Kosakonia</taxon>
    </lineage>
</organism>
<gene>
    <name evidence="2" type="ORF">AAEY27_13870</name>
</gene>
<keyword evidence="3" id="KW-1185">Reference proteome</keyword>
<evidence type="ECO:0000313" key="2">
    <source>
        <dbReference type="EMBL" id="WZV96769.1"/>
    </source>
</evidence>